<dbReference type="Pfam" id="PF11967">
    <property type="entry name" value="RecO_N"/>
    <property type="match status" value="1"/>
</dbReference>
<dbReference type="InterPro" id="IPR012340">
    <property type="entry name" value="NA-bd_OB-fold"/>
</dbReference>
<dbReference type="Gene3D" id="2.40.50.140">
    <property type="entry name" value="Nucleic acid-binding proteins"/>
    <property type="match status" value="1"/>
</dbReference>
<dbReference type="EMBL" id="PFOI01000029">
    <property type="protein sequence ID" value="PIZ70963.1"/>
    <property type="molecule type" value="Genomic_DNA"/>
</dbReference>
<evidence type="ECO:0000313" key="5">
    <source>
        <dbReference type="EMBL" id="PIZ70963.1"/>
    </source>
</evidence>
<sequence length="152" mass="17259">MSTYKTFAIILKIKDLGEYDQLIALYTQDLGKLVVKAKSTKKTTAKLANQLALFNLVNVRLAQGKTFDTIASIYILNDFLEIKKSLAKTATAFCFVNLLDQFIAGQQKDIRLWRLINNSLNYLENLPQNSTDHLQLALAIFQIRLLQILGQH</sequence>
<organism evidence="5 6">
    <name type="scientific">Candidatus Portnoybacteria bacterium CG_4_10_14_0_2_um_filter_39_11</name>
    <dbReference type="NCBI Taxonomy" id="1974797"/>
    <lineage>
        <taxon>Bacteria</taxon>
        <taxon>Candidatus Portnoyibacteriota</taxon>
    </lineage>
</organism>
<evidence type="ECO:0000256" key="2">
    <source>
        <dbReference type="ARBA" id="ARBA00023172"/>
    </source>
</evidence>
<dbReference type="InterPro" id="IPR037278">
    <property type="entry name" value="ARFGAP/RecO"/>
</dbReference>
<feature type="non-terminal residue" evidence="5">
    <location>
        <position position="152"/>
    </location>
</feature>
<reference evidence="6" key="1">
    <citation type="submission" date="2017-09" db="EMBL/GenBank/DDBJ databases">
        <title>Depth-based differentiation of microbial function through sediment-hosted aquifers and enrichment of novel symbionts in the deep terrestrial subsurface.</title>
        <authorList>
            <person name="Probst A.J."/>
            <person name="Ladd B."/>
            <person name="Jarett J.K."/>
            <person name="Geller-Mcgrath D.E."/>
            <person name="Sieber C.M.K."/>
            <person name="Emerson J.B."/>
            <person name="Anantharaman K."/>
            <person name="Thomas B.C."/>
            <person name="Malmstrom R."/>
            <person name="Stieglmeier M."/>
            <person name="Klingl A."/>
            <person name="Woyke T."/>
            <person name="Ryan C.M."/>
            <person name="Banfield J.F."/>
        </authorList>
    </citation>
    <scope>NUCLEOTIDE SEQUENCE [LARGE SCALE GENOMIC DNA]</scope>
</reference>
<dbReference type="GO" id="GO:0043590">
    <property type="term" value="C:bacterial nucleoid"/>
    <property type="evidence" value="ECO:0007669"/>
    <property type="project" value="TreeGrafter"/>
</dbReference>
<protein>
    <submittedName>
        <fullName evidence="5">DNA repair protein RecO</fullName>
    </submittedName>
</protein>
<evidence type="ECO:0000256" key="3">
    <source>
        <dbReference type="ARBA" id="ARBA00023204"/>
    </source>
</evidence>
<keyword evidence="2" id="KW-0233">DNA recombination</keyword>
<gene>
    <name evidence="5" type="primary">recO</name>
    <name evidence="5" type="ORF">COY09_01795</name>
</gene>
<dbReference type="PANTHER" id="PTHR33991">
    <property type="entry name" value="DNA REPAIR PROTEIN RECO"/>
    <property type="match status" value="1"/>
</dbReference>
<evidence type="ECO:0000313" key="6">
    <source>
        <dbReference type="Proteomes" id="UP000231071"/>
    </source>
</evidence>
<dbReference type="InterPro" id="IPR022572">
    <property type="entry name" value="DNA_rep/recomb_RecO_N"/>
</dbReference>
<dbReference type="GO" id="GO:0006310">
    <property type="term" value="P:DNA recombination"/>
    <property type="evidence" value="ECO:0007669"/>
    <property type="project" value="UniProtKB-KW"/>
</dbReference>
<dbReference type="NCBIfam" id="TIGR00613">
    <property type="entry name" value="reco"/>
    <property type="match status" value="1"/>
</dbReference>
<dbReference type="AlphaFoldDB" id="A0A2M7UIA6"/>
<proteinExistence type="predicted"/>
<comment type="caution">
    <text evidence="5">The sequence shown here is derived from an EMBL/GenBank/DDBJ whole genome shotgun (WGS) entry which is preliminary data.</text>
</comment>
<evidence type="ECO:0000256" key="1">
    <source>
        <dbReference type="ARBA" id="ARBA00022763"/>
    </source>
</evidence>
<dbReference type="SUPFAM" id="SSF57863">
    <property type="entry name" value="ArfGap/RecO-like zinc finger"/>
    <property type="match status" value="1"/>
</dbReference>
<keyword evidence="3" id="KW-0234">DNA repair</keyword>
<dbReference type="SUPFAM" id="SSF50249">
    <property type="entry name" value="Nucleic acid-binding proteins"/>
    <property type="match status" value="1"/>
</dbReference>
<dbReference type="Proteomes" id="UP000231071">
    <property type="component" value="Unassembled WGS sequence"/>
</dbReference>
<evidence type="ECO:0000259" key="4">
    <source>
        <dbReference type="Pfam" id="PF11967"/>
    </source>
</evidence>
<name>A0A2M7UIA6_9BACT</name>
<dbReference type="PANTHER" id="PTHR33991:SF1">
    <property type="entry name" value="DNA REPAIR PROTEIN RECO"/>
    <property type="match status" value="1"/>
</dbReference>
<keyword evidence="1" id="KW-0227">DNA damage</keyword>
<accession>A0A2M7UIA6</accession>
<feature type="domain" description="DNA replication/recombination mediator RecO N-terminal" evidence="4">
    <location>
        <begin position="1"/>
        <end position="77"/>
    </location>
</feature>
<dbReference type="InterPro" id="IPR003717">
    <property type="entry name" value="RecO"/>
</dbReference>
<dbReference type="GO" id="GO:0006302">
    <property type="term" value="P:double-strand break repair"/>
    <property type="evidence" value="ECO:0007669"/>
    <property type="project" value="TreeGrafter"/>
</dbReference>